<gene>
    <name evidence="1" type="ORF">WISP_17471</name>
</gene>
<protein>
    <recommendedName>
        <fullName evidence="3">ENR1 protein</fullName>
    </recommendedName>
</protein>
<proteinExistence type="predicted"/>
<comment type="caution">
    <text evidence="1">The sequence shown here is derived from an EMBL/GenBank/DDBJ whole genome shotgun (WGS) entry which is preliminary data.</text>
</comment>
<accession>A0ABQ9DV71</accession>
<evidence type="ECO:0000313" key="1">
    <source>
        <dbReference type="EMBL" id="KAJ7426271.1"/>
    </source>
</evidence>
<evidence type="ECO:0000313" key="2">
    <source>
        <dbReference type="Proteomes" id="UP001145742"/>
    </source>
</evidence>
<keyword evidence="2" id="KW-1185">Reference proteome</keyword>
<reference evidence="1" key="1">
    <citation type="submission" date="2019-10" db="EMBL/GenBank/DDBJ databases">
        <authorList>
            <person name="Soares A.E.R."/>
            <person name="Aleixo A."/>
            <person name="Schneider P."/>
            <person name="Miyaki C.Y."/>
            <person name="Schneider M.P."/>
            <person name="Mello C."/>
            <person name="Vasconcelos A.T.R."/>
        </authorList>
    </citation>
    <scope>NUCLEOTIDE SEQUENCE</scope>
    <source>
        <tissue evidence="1">Muscle</tissue>
    </source>
</reference>
<sequence length="107" mass="12187">MAEGERLLLRRATPDWWQRVTHGWTLAHFSPEAWADCNEFFLQNWVWAWTIKWGVIYQLVIVGGQGIPRDAPTLHLSSSPGPGEPHGLTWGQLHLWVGDLGEFRAGD</sequence>
<evidence type="ECO:0008006" key="3">
    <source>
        <dbReference type="Google" id="ProtNLM"/>
    </source>
</evidence>
<organism evidence="1 2">
    <name type="scientific">Willisornis vidua</name>
    <name type="common">Xingu scale-backed antbird</name>
    <dbReference type="NCBI Taxonomy" id="1566151"/>
    <lineage>
        <taxon>Eukaryota</taxon>
        <taxon>Metazoa</taxon>
        <taxon>Chordata</taxon>
        <taxon>Craniata</taxon>
        <taxon>Vertebrata</taxon>
        <taxon>Euteleostomi</taxon>
        <taxon>Archelosauria</taxon>
        <taxon>Archosauria</taxon>
        <taxon>Dinosauria</taxon>
        <taxon>Saurischia</taxon>
        <taxon>Theropoda</taxon>
        <taxon>Coelurosauria</taxon>
        <taxon>Aves</taxon>
        <taxon>Neognathae</taxon>
        <taxon>Neoaves</taxon>
        <taxon>Telluraves</taxon>
        <taxon>Australaves</taxon>
        <taxon>Passeriformes</taxon>
        <taxon>Thamnophilidae</taxon>
        <taxon>Willisornis</taxon>
    </lineage>
</organism>
<dbReference type="Proteomes" id="UP001145742">
    <property type="component" value="Unassembled WGS sequence"/>
</dbReference>
<name>A0ABQ9DV71_9PASS</name>
<dbReference type="EMBL" id="WHWB01032262">
    <property type="protein sequence ID" value="KAJ7426271.1"/>
    <property type="molecule type" value="Genomic_DNA"/>
</dbReference>